<feature type="transmembrane region" description="Helical" evidence="1">
    <location>
        <begin position="133"/>
        <end position="153"/>
    </location>
</feature>
<reference evidence="3" key="1">
    <citation type="submission" date="2020-06" db="EMBL/GenBank/DDBJ databases">
        <title>Novel chitinolytic bacterium.</title>
        <authorList>
            <person name="Ungkulpasvich U."/>
            <person name="Kosugi A."/>
            <person name="Uke A."/>
        </authorList>
    </citation>
    <scope>NUCLEOTIDE SEQUENCE</scope>
    <source>
        <strain evidence="3">UUS1-1</strain>
    </source>
</reference>
<evidence type="ECO:0000313" key="4">
    <source>
        <dbReference type="Proteomes" id="UP000657177"/>
    </source>
</evidence>
<dbReference type="AlphaFoldDB" id="A0A8J6HZR9"/>
<name>A0A8J6HZR9_9FIRM</name>
<evidence type="ECO:0000259" key="2">
    <source>
        <dbReference type="Pfam" id="PF02517"/>
    </source>
</evidence>
<dbReference type="Pfam" id="PF02517">
    <property type="entry name" value="Rce1-like"/>
    <property type="match status" value="1"/>
</dbReference>
<keyword evidence="1" id="KW-0472">Membrane</keyword>
<keyword evidence="3" id="KW-0645">Protease</keyword>
<accession>A0A8J6HZR9</accession>
<dbReference type="PANTHER" id="PTHR39430">
    <property type="entry name" value="MEMBRANE-ASSOCIATED PROTEASE-RELATED"/>
    <property type="match status" value="1"/>
</dbReference>
<evidence type="ECO:0000256" key="1">
    <source>
        <dbReference type="SAM" id="Phobius"/>
    </source>
</evidence>
<dbReference type="GO" id="GO:0004175">
    <property type="term" value="F:endopeptidase activity"/>
    <property type="evidence" value="ECO:0007669"/>
    <property type="project" value="UniProtKB-ARBA"/>
</dbReference>
<feature type="transmembrane region" description="Helical" evidence="1">
    <location>
        <begin position="192"/>
        <end position="213"/>
    </location>
</feature>
<protein>
    <submittedName>
        <fullName evidence="3">CPBP family intramembrane metalloprotease</fullName>
    </submittedName>
</protein>
<feature type="domain" description="CAAX prenyl protease 2/Lysostaphin resistance protein A-like" evidence="2">
    <location>
        <begin position="138"/>
        <end position="230"/>
    </location>
</feature>
<feature type="transmembrane region" description="Helical" evidence="1">
    <location>
        <begin position="59"/>
        <end position="79"/>
    </location>
</feature>
<keyword evidence="1" id="KW-1133">Transmembrane helix</keyword>
<dbReference type="GO" id="GO:0008237">
    <property type="term" value="F:metallopeptidase activity"/>
    <property type="evidence" value="ECO:0007669"/>
    <property type="project" value="UniProtKB-KW"/>
</dbReference>
<keyword evidence="4" id="KW-1185">Reference proteome</keyword>
<organism evidence="3 4">
    <name type="scientific">Capillibacterium thermochitinicola</name>
    <dbReference type="NCBI Taxonomy" id="2699427"/>
    <lineage>
        <taxon>Bacteria</taxon>
        <taxon>Bacillati</taxon>
        <taxon>Bacillota</taxon>
        <taxon>Capillibacterium</taxon>
    </lineage>
</organism>
<gene>
    <name evidence="3" type="ORF">G5B42_02080</name>
</gene>
<evidence type="ECO:0000313" key="3">
    <source>
        <dbReference type="EMBL" id="MBA2132338.1"/>
    </source>
</evidence>
<feature type="transmembrane region" description="Helical" evidence="1">
    <location>
        <begin position="165"/>
        <end position="186"/>
    </location>
</feature>
<dbReference type="InterPro" id="IPR003675">
    <property type="entry name" value="Rce1/LyrA-like_dom"/>
</dbReference>
<feature type="transmembrane region" description="Helical" evidence="1">
    <location>
        <begin position="12"/>
        <end position="39"/>
    </location>
</feature>
<feature type="transmembrane region" description="Helical" evidence="1">
    <location>
        <begin position="267"/>
        <end position="286"/>
    </location>
</feature>
<dbReference type="EMBL" id="JAAKDE010000003">
    <property type="protein sequence ID" value="MBA2132338.1"/>
    <property type="molecule type" value="Genomic_DNA"/>
</dbReference>
<dbReference type="GO" id="GO:0080120">
    <property type="term" value="P:CAAX-box protein maturation"/>
    <property type="evidence" value="ECO:0007669"/>
    <property type="project" value="UniProtKB-ARBA"/>
</dbReference>
<feature type="transmembrane region" description="Helical" evidence="1">
    <location>
        <begin position="103"/>
        <end position="127"/>
    </location>
</feature>
<keyword evidence="3" id="KW-0378">Hydrolase</keyword>
<dbReference type="RefSeq" id="WP_181338789.1">
    <property type="nucleotide sequence ID" value="NZ_JAAKDE010000003.1"/>
</dbReference>
<keyword evidence="1" id="KW-0812">Transmembrane</keyword>
<proteinExistence type="predicted"/>
<comment type="caution">
    <text evidence="3">The sequence shown here is derived from an EMBL/GenBank/DDBJ whole genome shotgun (WGS) entry which is preliminary data.</text>
</comment>
<dbReference type="PANTHER" id="PTHR39430:SF1">
    <property type="entry name" value="PROTEASE"/>
    <property type="match status" value="1"/>
</dbReference>
<sequence length="308" mass="34930">MKTKLFKIRRFFYPLWVIGVVYTFYLCIQILFLFLGRLLSPLLNWAWKLEVLTAEVVRLNFFLHLFLGLIPLLVAFNLAEKAIFRQRLLPRFFPPSAWARRDLCFGLALGFSLFALLFLAFFALGWVRFAAPPFVISSELLWIAPTFIVAALFEELFYRGLQLPVFTAHWGLSPAIAFSAFLFSLAHLNNPHLNFGGLFAILLAGVLFALTYLETGTLYLPVALHFSWNFWQNLFGFRVSGLAFPTFFQLEITGPTLWTGGAFGPEAGLAGLILLGLATVATLRYGDYRRNALFRRLGLTPPTAKDRP</sequence>
<dbReference type="Proteomes" id="UP000657177">
    <property type="component" value="Unassembled WGS sequence"/>
</dbReference>
<feature type="transmembrane region" description="Helical" evidence="1">
    <location>
        <begin position="234"/>
        <end position="252"/>
    </location>
</feature>
<keyword evidence="3" id="KW-0482">Metalloprotease</keyword>